<feature type="transmembrane region" description="Helical" evidence="5">
    <location>
        <begin position="12"/>
        <end position="31"/>
    </location>
</feature>
<keyword evidence="2" id="KW-0800">Toxin</keyword>
<keyword evidence="7" id="KW-1185">Reference proteome</keyword>
<keyword evidence="5" id="KW-0472">Membrane</keyword>
<reference evidence="7" key="1">
    <citation type="submission" date="2016-11" db="EMBL/GenBank/DDBJ databases">
        <authorList>
            <person name="Varghese N."/>
            <person name="Submissions S."/>
        </authorList>
    </citation>
    <scope>NUCLEOTIDE SEQUENCE [LARGE SCALE GENOMIC DNA]</scope>
    <source>
        <strain evidence="7">DSM 2635</strain>
    </source>
</reference>
<evidence type="ECO:0000256" key="1">
    <source>
        <dbReference type="ARBA" id="ARBA00007819"/>
    </source>
</evidence>
<protein>
    <recommendedName>
        <fullName evidence="8">MotA/TolQ/ExbB proton channel family protein</fullName>
    </recommendedName>
</protein>
<dbReference type="Gene3D" id="1.20.190.10">
    <property type="entry name" value="Pesticidal crystal protein, N-terminal domain"/>
    <property type="match status" value="1"/>
</dbReference>
<feature type="transmembrane region" description="Helical" evidence="5">
    <location>
        <begin position="113"/>
        <end position="130"/>
    </location>
</feature>
<dbReference type="STRING" id="1121321.SAMN04488530_103122"/>
<sequence>MSNISSNLISSIFTNSITVIFLIAITLYMLVRILENRNLYNFINTELIELNSNYKNSKLYINAKSKYSVYQQENPYLEINMTSFIEEVASDFRHKNKPMIEEIRSIKGSSSTCILLGVLGTFVGLSMMLLNVDTKNIIDSLPSTISSMQTAFTTSIFGIICSMIINFSTKINNCEHVMVQIMLKLENLITSDVTHVKSERVDSKIEEVKNTIKQISKSIEAIERFDKISKDLTEFNEEFIGGIEVLKGLLEGSQNSIKTFDQNIRKLDKQFNILNIKFNRLFENYDKQEDINKEILLDIKESAKSIYDLTENQYRVSEYMRNLSATFGLYERSAQDLLLKLVDREDNIIDNQRDIYDRKISLEEDLNNLSNIISNASKDIEDKLDMMFNYLDLYKEASGISSIKDKNYIVPSNEEIYEIEKEYSIIKDIDEDDLND</sequence>
<keyword evidence="3" id="KW-0749">Sporulation</keyword>
<dbReference type="GO" id="GO:0090729">
    <property type="term" value="F:toxin activity"/>
    <property type="evidence" value="ECO:0007669"/>
    <property type="project" value="UniProtKB-KW"/>
</dbReference>
<dbReference type="GO" id="GO:0030435">
    <property type="term" value="P:sporulation resulting in formation of a cellular spore"/>
    <property type="evidence" value="ECO:0007669"/>
    <property type="project" value="UniProtKB-KW"/>
</dbReference>
<evidence type="ECO:0000256" key="3">
    <source>
        <dbReference type="ARBA" id="ARBA00022969"/>
    </source>
</evidence>
<keyword evidence="4" id="KW-0843">Virulence</keyword>
<feature type="transmembrane region" description="Helical" evidence="5">
    <location>
        <begin position="150"/>
        <end position="168"/>
    </location>
</feature>
<dbReference type="RefSeq" id="WP_073123943.1">
    <property type="nucleotide sequence ID" value="NZ_BAABCH010000103.1"/>
</dbReference>
<proteinExistence type="inferred from homology"/>
<evidence type="ECO:0000256" key="5">
    <source>
        <dbReference type="SAM" id="Phobius"/>
    </source>
</evidence>
<accession>A0A1M5KUQ3</accession>
<gene>
    <name evidence="6" type="ORF">SAMN04488530_103122</name>
</gene>
<keyword evidence="5" id="KW-0812">Transmembrane</keyword>
<evidence type="ECO:0000313" key="7">
    <source>
        <dbReference type="Proteomes" id="UP000243255"/>
    </source>
</evidence>
<evidence type="ECO:0000256" key="4">
    <source>
        <dbReference type="ARBA" id="ARBA00023026"/>
    </source>
</evidence>
<dbReference type="AlphaFoldDB" id="A0A1M5KUQ3"/>
<dbReference type="Proteomes" id="UP000243255">
    <property type="component" value="Unassembled WGS sequence"/>
</dbReference>
<dbReference type="EMBL" id="FQWX01000003">
    <property type="protein sequence ID" value="SHG56466.1"/>
    <property type="molecule type" value="Genomic_DNA"/>
</dbReference>
<evidence type="ECO:0000256" key="2">
    <source>
        <dbReference type="ARBA" id="ARBA00022656"/>
    </source>
</evidence>
<evidence type="ECO:0000313" key="6">
    <source>
        <dbReference type="EMBL" id="SHG56466.1"/>
    </source>
</evidence>
<comment type="similarity">
    <text evidence="1">Belongs to the delta endotoxin family.</text>
</comment>
<evidence type="ECO:0008006" key="8">
    <source>
        <dbReference type="Google" id="ProtNLM"/>
    </source>
</evidence>
<organism evidence="6 7">
    <name type="scientific">Asaccharospora irregularis DSM 2635</name>
    <dbReference type="NCBI Taxonomy" id="1121321"/>
    <lineage>
        <taxon>Bacteria</taxon>
        <taxon>Bacillati</taxon>
        <taxon>Bacillota</taxon>
        <taxon>Clostridia</taxon>
        <taxon>Peptostreptococcales</taxon>
        <taxon>Peptostreptococcaceae</taxon>
        <taxon>Asaccharospora</taxon>
    </lineage>
</organism>
<dbReference type="OrthoDB" id="2809136at2"/>
<keyword evidence="5" id="KW-1133">Transmembrane helix</keyword>
<name>A0A1M5KUQ3_9FIRM</name>
<dbReference type="InterPro" id="IPR036716">
    <property type="entry name" value="Pest_crys_N_sf"/>
</dbReference>